<sequence>MQNIFEGKKFVERTLEKHIRQCKEIDRACTDTLKASLRTTYGINRKSHLLDVPAFDLIRQTPQDIMHFILECVAPMKIKLILKLLILPGLMELNEVNAAIQNVPYPPLDIQYEISLAL</sequence>
<dbReference type="Proteomes" id="UP001469553">
    <property type="component" value="Unassembled WGS sequence"/>
</dbReference>
<gene>
    <name evidence="1" type="ORF">AMECASPLE_031891</name>
</gene>
<keyword evidence="2" id="KW-1185">Reference proteome</keyword>
<organism evidence="1 2">
    <name type="scientific">Ameca splendens</name>
    <dbReference type="NCBI Taxonomy" id="208324"/>
    <lineage>
        <taxon>Eukaryota</taxon>
        <taxon>Metazoa</taxon>
        <taxon>Chordata</taxon>
        <taxon>Craniata</taxon>
        <taxon>Vertebrata</taxon>
        <taxon>Euteleostomi</taxon>
        <taxon>Actinopterygii</taxon>
        <taxon>Neopterygii</taxon>
        <taxon>Teleostei</taxon>
        <taxon>Neoteleostei</taxon>
        <taxon>Acanthomorphata</taxon>
        <taxon>Ovalentaria</taxon>
        <taxon>Atherinomorphae</taxon>
        <taxon>Cyprinodontiformes</taxon>
        <taxon>Goodeidae</taxon>
        <taxon>Ameca</taxon>
    </lineage>
</organism>
<accession>A0ABV1AEX1</accession>
<evidence type="ECO:0000313" key="2">
    <source>
        <dbReference type="Proteomes" id="UP001469553"/>
    </source>
</evidence>
<reference evidence="1 2" key="1">
    <citation type="submission" date="2021-06" db="EMBL/GenBank/DDBJ databases">
        <authorList>
            <person name="Palmer J.M."/>
        </authorList>
    </citation>
    <scope>NUCLEOTIDE SEQUENCE [LARGE SCALE GENOMIC DNA]</scope>
    <source>
        <strain evidence="1 2">AS_MEX2019</strain>
        <tissue evidence="1">Muscle</tissue>
    </source>
</reference>
<protein>
    <submittedName>
        <fullName evidence="1">Uncharacterized protein</fullName>
    </submittedName>
</protein>
<evidence type="ECO:0000313" key="1">
    <source>
        <dbReference type="EMBL" id="MEQ2316370.1"/>
    </source>
</evidence>
<name>A0ABV1AEX1_9TELE</name>
<comment type="caution">
    <text evidence="1">The sequence shown here is derived from an EMBL/GenBank/DDBJ whole genome shotgun (WGS) entry which is preliminary data.</text>
</comment>
<dbReference type="EMBL" id="JAHRIP010088683">
    <property type="protein sequence ID" value="MEQ2316370.1"/>
    <property type="molecule type" value="Genomic_DNA"/>
</dbReference>
<proteinExistence type="predicted"/>